<sequence length="145" mass="15943">MPEETGNTWRKPGAPGGNRSTWRKPEHLEETGAPGGNRSTWRKPLTATDTDPFPQTSEAEVCGREQEFSCVGTECELELTLLSLSSGPSAPSPESICPLPRVSLPPPLLKDLLLHWEETQISLKSQTRAGLDPAGTRLQWHYGLR</sequence>
<evidence type="ECO:0000313" key="3">
    <source>
        <dbReference type="Proteomes" id="UP001497482"/>
    </source>
</evidence>
<feature type="compositionally biased region" description="Polar residues" evidence="1">
    <location>
        <begin position="47"/>
        <end position="58"/>
    </location>
</feature>
<dbReference type="EMBL" id="OZ035824">
    <property type="protein sequence ID" value="CAL1591816.1"/>
    <property type="molecule type" value="Genomic_DNA"/>
</dbReference>
<gene>
    <name evidence="2" type="ORF">KC01_LOCUS21154</name>
</gene>
<organism evidence="2 3">
    <name type="scientific">Knipowitschia caucasica</name>
    <name type="common">Caucasian dwarf goby</name>
    <name type="synonym">Pomatoschistus caucasicus</name>
    <dbReference type="NCBI Taxonomy" id="637954"/>
    <lineage>
        <taxon>Eukaryota</taxon>
        <taxon>Metazoa</taxon>
        <taxon>Chordata</taxon>
        <taxon>Craniata</taxon>
        <taxon>Vertebrata</taxon>
        <taxon>Euteleostomi</taxon>
        <taxon>Actinopterygii</taxon>
        <taxon>Neopterygii</taxon>
        <taxon>Teleostei</taxon>
        <taxon>Neoteleostei</taxon>
        <taxon>Acanthomorphata</taxon>
        <taxon>Gobiaria</taxon>
        <taxon>Gobiiformes</taxon>
        <taxon>Gobioidei</taxon>
        <taxon>Gobiidae</taxon>
        <taxon>Gobiinae</taxon>
        <taxon>Knipowitschia</taxon>
    </lineage>
</organism>
<keyword evidence="3" id="KW-1185">Reference proteome</keyword>
<protein>
    <submittedName>
        <fullName evidence="2">Uncharacterized protein</fullName>
    </submittedName>
</protein>
<feature type="region of interest" description="Disordered" evidence="1">
    <location>
        <begin position="1"/>
        <end position="58"/>
    </location>
</feature>
<evidence type="ECO:0000313" key="2">
    <source>
        <dbReference type="EMBL" id="CAL1591816.1"/>
    </source>
</evidence>
<accession>A0AAV2KS22</accession>
<proteinExistence type="predicted"/>
<reference evidence="2 3" key="1">
    <citation type="submission" date="2024-04" db="EMBL/GenBank/DDBJ databases">
        <authorList>
            <person name="Waldvogel A.-M."/>
            <person name="Schoenle A."/>
        </authorList>
    </citation>
    <scope>NUCLEOTIDE SEQUENCE [LARGE SCALE GENOMIC DNA]</scope>
</reference>
<name>A0AAV2KS22_KNICA</name>
<dbReference type="Proteomes" id="UP001497482">
    <property type="component" value="Chromosome 2"/>
</dbReference>
<evidence type="ECO:0000256" key="1">
    <source>
        <dbReference type="SAM" id="MobiDB-lite"/>
    </source>
</evidence>
<dbReference type="AlphaFoldDB" id="A0AAV2KS22"/>